<evidence type="ECO:0000313" key="1">
    <source>
        <dbReference type="EMBL" id="KAG9226851.1"/>
    </source>
</evidence>
<keyword evidence="2" id="KW-1185">Reference proteome</keyword>
<dbReference type="EMBL" id="WQMT02000002">
    <property type="protein sequence ID" value="KAG9226851.1"/>
    <property type="molecule type" value="Genomic_DNA"/>
</dbReference>
<dbReference type="Proteomes" id="UP000824881">
    <property type="component" value="Unassembled WGS sequence"/>
</dbReference>
<accession>A0ACB7JC20</accession>
<comment type="caution">
    <text evidence="1">The sequence shown here is derived from an EMBL/GenBank/DDBJ whole genome shotgun (WGS) entry which is preliminary data.</text>
</comment>
<proteinExistence type="predicted"/>
<gene>
    <name evidence="1" type="ORF">CCMSSC00406_0003476</name>
</gene>
<sequence>MTSSTNDWDSEPKFGLIVHNFTDSDRSSFSSDTAILNSARSVVKSSATRFGTKWKCLNPPHGSHSRYANVYTLSTLPPRVRGSRVLDMKEWGTAVDDNEIYDIQELEEFHSHLTRHEHSASSPPRRPPSPSQAEERPRKRLKVEAGSLFSWIPQPHIHTSPHRPRNATVTIHPFSKAKPIILPPHTFTDFEPLPQTRTAWIVPVRGTLPWEGSSSAVTHTSSDPSDLKPFDGTISGILCRQIMWNKASLVEFWTFLLTLRDKGTLGSIGISFHTSHTSTRSCTQISTASTHKGYQGPSGVTSTVDKDASRNNERSSSSRSNYRSIIKDVDYIKIYHDGAVAMRVRSVLDAWRYIGPSNDKVRVLLEAKLVLLDERARGLLIC</sequence>
<reference evidence="1 2" key="1">
    <citation type="journal article" date="2021" name="Appl. Environ. Microbiol.">
        <title>Genetic linkage and physical mapping for an oyster mushroom Pleurotus cornucopiae and QTL analysis for the trait cap color.</title>
        <authorList>
            <person name="Zhang Y."/>
            <person name="Gao W."/>
            <person name="Sonnenberg A."/>
            <person name="Chen Q."/>
            <person name="Zhang J."/>
            <person name="Huang C."/>
        </authorList>
    </citation>
    <scope>NUCLEOTIDE SEQUENCE [LARGE SCALE GENOMIC DNA]</scope>
    <source>
        <strain evidence="1">CCMSSC00406</strain>
    </source>
</reference>
<evidence type="ECO:0000313" key="2">
    <source>
        <dbReference type="Proteomes" id="UP000824881"/>
    </source>
</evidence>
<organism evidence="1 2">
    <name type="scientific">Pleurotus cornucopiae</name>
    <name type="common">Cornucopia mushroom</name>
    <dbReference type="NCBI Taxonomy" id="5321"/>
    <lineage>
        <taxon>Eukaryota</taxon>
        <taxon>Fungi</taxon>
        <taxon>Dikarya</taxon>
        <taxon>Basidiomycota</taxon>
        <taxon>Agaricomycotina</taxon>
        <taxon>Agaricomycetes</taxon>
        <taxon>Agaricomycetidae</taxon>
        <taxon>Agaricales</taxon>
        <taxon>Pleurotineae</taxon>
        <taxon>Pleurotaceae</taxon>
        <taxon>Pleurotus</taxon>
    </lineage>
</organism>
<protein>
    <submittedName>
        <fullName evidence="1">Uncharacterized protein</fullName>
    </submittedName>
</protein>
<name>A0ACB7JC20_PLECO</name>